<feature type="compositionally biased region" description="Basic and acidic residues" evidence="1">
    <location>
        <begin position="7"/>
        <end position="37"/>
    </location>
</feature>
<evidence type="ECO:0000313" key="2">
    <source>
        <dbReference type="EMBL" id="STY28877.1"/>
    </source>
</evidence>
<dbReference type="AlphaFoldDB" id="A0A378LQA9"/>
<dbReference type="EMBL" id="UGPB01000001">
    <property type="protein sequence ID" value="STY28877.1"/>
    <property type="molecule type" value="Genomic_DNA"/>
</dbReference>
<reference evidence="2 3" key="1">
    <citation type="submission" date="2018-06" db="EMBL/GenBank/DDBJ databases">
        <authorList>
            <consortium name="Pathogen Informatics"/>
            <person name="Doyle S."/>
        </authorList>
    </citation>
    <scope>NUCLEOTIDE SEQUENCE [LARGE SCALE GENOMIC DNA]</scope>
    <source>
        <strain evidence="2 3">NCTC11532</strain>
    </source>
</reference>
<name>A0A378LQA9_9GAMM</name>
<gene>
    <name evidence="2" type="ORF">NCTC11532_01054</name>
</gene>
<organism evidence="2 3">
    <name type="scientific">Legionella wadsworthii</name>
    <dbReference type="NCBI Taxonomy" id="28088"/>
    <lineage>
        <taxon>Bacteria</taxon>
        <taxon>Pseudomonadati</taxon>
        <taxon>Pseudomonadota</taxon>
        <taxon>Gammaproteobacteria</taxon>
        <taxon>Legionellales</taxon>
        <taxon>Legionellaceae</taxon>
        <taxon>Legionella</taxon>
    </lineage>
</organism>
<dbReference type="Proteomes" id="UP000255297">
    <property type="component" value="Unassembled WGS sequence"/>
</dbReference>
<evidence type="ECO:0000256" key="1">
    <source>
        <dbReference type="SAM" id="MobiDB-lite"/>
    </source>
</evidence>
<evidence type="ECO:0000313" key="3">
    <source>
        <dbReference type="Proteomes" id="UP000255297"/>
    </source>
</evidence>
<dbReference type="RefSeq" id="WP_165482413.1">
    <property type="nucleotide sequence ID" value="NZ_CAAAIS010000007.1"/>
</dbReference>
<keyword evidence="3" id="KW-1185">Reference proteome</keyword>
<sequence length="45" mass="5428">MSKNNKFKNESQDARRHDQQHSTHPDKQRSNQEKSKFDSQSQKKK</sequence>
<protein>
    <submittedName>
        <fullName evidence="2">Uncharacterized protein</fullName>
    </submittedName>
</protein>
<proteinExistence type="predicted"/>
<accession>A0A378LQA9</accession>
<feature type="region of interest" description="Disordered" evidence="1">
    <location>
        <begin position="1"/>
        <end position="45"/>
    </location>
</feature>